<organism evidence="2 3">
    <name type="scientific">Candidatus Hodgkinia cicadicola</name>
    <dbReference type="NCBI Taxonomy" id="573658"/>
    <lineage>
        <taxon>Bacteria</taxon>
        <taxon>Pseudomonadati</taxon>
        <taxon>Pseudomonadota</taxon>
        <taxon>Alphaproteobacteria</taxon>
        <taxon>Hyphomicrobiales</taxon>
        <taxon>Candidatus Hodgkinia</taxon>
    </lineage>
</organism>
<evidence type="ECO:0000256" key="1">
    <source>
        <dbReference type="ARBA" id="ARBA00035483"/>
    </source>
</evidence>
<accession>A0ABX4MGG1</accession>
<dbReference type="InterPro" id="IPR028909">
    <property type="entry name" value="bL21-like"/>
</dbReference>
<reference evidence="2" key="1">
    <citation type="submission" date="2017-09" db="EMBL/GenBank/DDBJ databases">
        <authorList>
            <person name="Campbell M.A."/>
            <person name="Lukasik P."/>
            <person name="Simon C."/>
            <person name="McCutcheon J.P."/>
        </authorList>
    </citation>
    <scope>NUCLEOTIDE SEQUENCE [LARGE SCALE GENOMIC DNA]</scope>
    <source>
        <strain evidence="2">TRYCRA</strain>
    </source>
</reference>
<gene>
    <name evidence="2" type="primary">rplU</name>
    <name evidence="2" type="ORF">trycra_103</name>
</gene>
<evidence type="ECO:0000313" key="2">
    <source>
        <dbReference type="EMBL" id="PIM95741.1"/>
    </source>
</evidence>
<protein>
    <recommendedName>
        <fullName evidence="1">50S ribosomal protein L21</fullName>
    </recommendedName>
</protein>
<sequence>MIVQLNNKQYKVSKEQMIGLKIDGVINHRTIVVAKVLMFKCGNDLIYTNNNNWLALGKIIGKNIEEKDLICKFKRRKGYKRRHGFRNNTAIVYFTKIINIGC</sequence>
<keyword evidence="3" id="KW-1185">Reference proteome</keyword>
<dbReference type="InterPro" id="IPR036164">
    <property type="entry name" value="bL21-like_sf"/>
</dbReference>
<dbReference type="Pfam" id="PF00829">
    <property type="entry name" value="Ribosomal_L21p"/>
    <property type="match status" value="1"/>
</dbReference>
<dbReference type="Proteomes" id="UP000228979">
    <property type="component" value="Unassembled WGS sequence"/>
</dbReference>
<keyword evidence="2" id="KW-0689">Ribosomal protein</keyword>
<name>A0ABX4MGG1_9HYPH</name>
<dbReference type="EMBL" id="NXGP01000048">
    <property type="protein sequence ID" value="PIM95741.1"/>
    <property type="molecule type" value="Genomic_DNA"/>
</dbReference>
<keyword evidence="2" id="KW-0687">Ribonucleoprotein</keyword>
<dbReference type="SUPFAM" id="SSF141091">
    <property type="entry name" value="L21p-like"/>
    <property type="match status" value="1"/>
</dbReference>
<proteinExistence type="predicted"/>
<comment type="caution">
    <text evidence="2">The sequence shown here is derived from an EMBL/GenBank/DDBJ whole genome shotgun (WGS) entry which is preliminary data.</text>
</comment>
<dbReference type="GO" id="GO:0005840">
    <property type="term" value="C:ribosome"/>
    <property type="evidence" value="ECO:0007669"/>
    <property type="project" value="UniProtKB-KW"/>
</dbReference>
<evidence type="ECO:0000313" key="3">
    <source>
        <dbReference type="Proteomes" id="UP000228979"/>
    </source>
</evidence>